<keyword evidence="2" id="KW-1133">Transmembrane helix</keyword>
<comment type="caution">
    <text evidence="3">The sequence shown here is derived from an EMBL/GenBank/DDBJ whole genome shotgun (WGS) entry which is preliminary data.</text>
</comment>
<evidence type="ECO:0000256" key="1">
    <source>
        <dbReference type="ARBA" id="ARBA00022801"/>
    </source>
</evidence>
<dbReference type="InterPro" id="IPR036514">
    <property type="entry name" value="SGNH_hydro_sf"/>
</dbReference>
<dbReference type="PANTHER" id="PTHR45648">
    <property type="entry name" value="GDSL LIPASE/ACYLHYDROLASE FAMILY PROTEIN (AFU_ORTHOLOGUE AFUA_4G14700)"/>
    <property type="match status" value="1"/>
</dbReference>
<protein>
    <submittedName>
        <fullName evidence="3">Uncharacterized protein</fullName>
    </submittedName>
</protein>
<keyword evidence="2" id="KW-0472">Membrane</keyword>
<dbReference type="InterPro" id="IPR051058">
    <property type="entry name" value="GDSL_Est/Lipase"/>
</dbReference>
<evidence type="ECO:0000313" key="4">
    <source>
        <dbReference type="Proteomes" id="UP001153461"/>
    </source>
</evidence>
<reference evidence="3" key="1">
    <citation type="submission" date="2021-07" db="EMBL/GenBank/DDBJ databases">
        <authorList>
            <person name="Branca A.L. A."/>
        </authorList>
    </citation>
    <scope>NUCLEOTIDE SEQUENCE</scope>
</reference>
<organism evidence="3 4">
    <name type="scientific">Penicillium nalgiovense</name>
    <dbReference type="NCBI Taxonomy" id="60175"/>
    <lineage>
        <taxon>Eukaryota</taxon>
        <taxon>Fungi</taxon>
        <taxon>Dikarya</taxon>
        <taxon>Ascomycota</taxon>
        <taxon>Pezizomycotina</taxon>
        <taxon>Eurotiomycetes</taxon>
        <taxon>Eurotiomycetidae</taxon>
        <taxon>Eurotiales</taxon>
        <taxon>Aspergillaceae</taxon>
        <taxon>Penicillium</taxon>
    </lineage>
</organism>
<feature type="transmembrane region" description="Helical" evidence="2">
    <location>
        <begin position="62"/>
        <end position="84"/>
    </location>
</feature>
<dbReference type="GO" id="GO:0016788">
    <property type="term" value="F:hydrolase activity, acting on ester bonds"/>
    <property type="evidence" value="ECO:0007669"/>
    <property type="project" value="InterPro"/>
</dbReference>
<dbReference type="EMBL" id="CAJVNV010000321">
    <property type="protein sequence ID" value="CAG8156086.1"/>
    <property type="molecule type" value="Genomic_DNA"/>
</dbReference>
<dbReference type="Gene3D" id="3.40.50.1110">
    <property type="entry name" value="SGNH hydrolase"/>
    <property type="match status" value="1"/>
</dbReference>
<dbReference type="SUPFAM" id="SSF52266">
    <property type="entry name" value="SGNH hydrolase"/>
    <property type="match status" value="1"/>
</dbReference>
<accession>A0A9W4MUU5</accession>
<dbReference type="PANTHER" id="PTHR45648:SF22">
    <property type="entry name" value="GDSL LIPASE_ACYLHYDROLASE FAMILY PROTEIN (AFU_ORTHOLOGUE AFUA_4G14700)"/>
    <property type="match status" value="1"/>
</dbReference>
<dbReference type="OrthoDB" id="1600564at2759"/>
<dbReference type="AlphaFoldDB" id="A0A9W4MUU5"/>
<dbReference type="Proteomes" id="UP001153461">
    <property type="component" value="Unassembled WGS sequence"/>
</dbReference>
<dbReference type="CDD" id="cd01846">
    <property type="entry name" value="fatty_acyltransferase_like"/>
    <property type="match status" value="1"/>
</dbReference>
<evidence type="ECO:0000313" key="3">
    <source>
        <dbReference type="EMBL" id="CAG8156086.1"/>
    </source>
</evidence>
<feature type="transmembrane region" description="Helical" evidence="2">
    <location>
        <begin position="20"/>
        <end position="42"/>
    </location>
</feature>
<gene>
    <name evidence="3" type="ORF">PNAL_LOCUS6228</name>
</gene>
<dbReference type="Pfam" id="PF00657">
    <property type="entry name" value="Lipase_GDSL"/>
    <property type="match status" value="1"/>
</dbReference>
<name>A0A9W4MUU5_PENNA</name>
<keyword evidence="1" id="KW-0378">Hydrolase</keyword>
<proteinExistence type="predicted"/>
<evidence type="ECO:0000256" key="2">
    <source>
        <dbReference type="SAM" id="Phobius"/>
    </source>
</evidence>
<dbReference type="InterPro" id="IPR001087">
    <property type="entry name" value="GDSL"/>
</dbReference>
<keyword evidence="2" id="KW-0812">Transmembrane</keyword>
<sequence length="355" mass="39534">METRANIYLRKSYRRRRSGLSCSFVISFEFAEVFDLFILYTMKNRDDLGPMAGGATVAATPLIARGALTYLFTLYDIIVFNQLIGEKLNELHSGDSYTQTEFAVDGTQPSTTNPMGNPTLGTGTTSGGTNWVGYLTTLYNASPVLNYNFAVGGATIDNSIVDTKVKDVTSQVRDFELAYGKKPISAPWSSDNAVFGFWIGINDIGWGHQNTQPSILVPTLMAQYKCLIEKIYASGGRKFLFLNVPPTDRSPMIIKEGPEAVKTYATWVKAYNNGLQSMIDVFKSSYTGTTIVLYDTWSFMPKILDDPQAYGFPNATCFNEDGTSCIWWNHYHPGQNFHKLQAADMIQYLQPLGAW</sequence>